<dbReference type="AlphaFoldDB" id="A0A2M7T6H0"/>
<dbReference type="EMBL" id="PFNG01000201">
    <property type="protein sequence ID" value="PIZ36511.1"/>
    <property type="molecule type" value="Genomic_DNA"/>
</dbReference>
<sequence>MSVTSVPEKVRTRLWGKAAGRCQYEGCNKPLWIDELTKFEFNQSYVAHIIADKPGGPRGDTELSELLKADISNLMLMCDTHHRLIDKEDIAGHPPELLREMKRKHEDRIELLTDFKEEKQSHVLLYGANIGEHSAYASLAKAAHAMLPERFPAEKPAFELSLNNSLFQDHEEEFWGMERENLRRQFIQRVQPRLAQGDISHLSIFALAPQALLIELGRLLSDIPAADVYQLHREPSNWRWQDSPEDFEYIIKQPSAVQSGAVAVNLSLSATINDSRITSVLGDDTSIWTVTIREPNNDFMKSREQLSQFRKVFRRLLDEIKAQRGRDAVLHVFPAAPVSVAVEMGRVWMPKADLPMRIYDENRDKGGFKEALDIPG</sequence>
<dbReference type="Proteomes" id="UP000230956">
    <property type="component" value="Unassembled WGS sequence"/>
</dbReference>
<dbReference type="InterPro" id="IPR003615">
    <property type="entry name" value="HNH_nuc"/>
</dbReference>
<feature type="domain" description="SMODS-associated and fused to various effectors" evidence="1">
    <location>
        <begin position="182"/>
        <end position="374"/>
    </location>
</feature>
<protein>
    <recommendedName>
        <fullName evidence="1">SMODS-associated and fused to various effectors domain-containing protein</fullName>
    </recommendedName>
</protein>
<evidence type="ECO:0000313" key="3">
    <source>
        <dbReference type="Proteomes" id="UP000230956"/>
    </source>
</evidence>
<name>A0A2M7T6H0_9ACTN</name>
<dbReference type="RefSeq" id="WP_286977193.1">
    <property type="nucleotide sequence ID" value="NZ_PEXG01000225.1"/>
</dbReference>
<dbReference type="InterPro" id="IPR040836">
    <property type="entry name" value="SAVED"/>
</dbReference>
<evidence type="ECO:0000259" key="1">
    <source>
        <dbReference type="Pfam" id="PF18145"/>
    </source>
</evidence>
<dbReference type="Pfam" id="PF18145">
    <property type="entry name" value="SAVED"/>
    <property type="match status" value="1"/>
</dbReference>
<proteinExistence type="predicted"/>
<reference evidence="3" key="1">
    <citation type="submission" date="2017-09" db="EMBL/GenBank/DDBJ databases">
        <title>Depth-based differentiation of microbial function through sediment-hosted aquifers and enrichment of novel symbionts in the deep terrestrial subsurface.</title>
        <authorList>
            <person name="Probst A.J."/>
            <person name="Ladd B."/>
            <person name="Jarett J.K."/>
            <person name="Geller-Mcgrath D.E."/>
            <person name="Sieber C.M.K."/>
            <person name="Emerson J.B."/>
            <person name="Anantharaman K."/>
            <person name="Thomas B.C."/>
            <person name="Malmstrom R."/>
            <person name="Stieglmeier M."/>
            <person name="Klingl A."/>
            <person name="Woyke T."/>
            <person name="Ryan C.M."/>
            <person name="Banfield J.F."/>
        </authorList>
    </citation>
    <scope>NUCLEOTIDE SEQUENCE [LARGE SCALE GENOMIC DNA]</scope>
</reference>
<comment type="caution">
    <text evidence="2">The sequence shown here is derived from an EMBL/GenBank/DDBJ whole genome shotgun (WGS) entry which is preliminary data.</text>
</comment>
<dbReference type="NCBIfam" id="NF033611">
    <property type="entry name" value="SAVED"/>
    <property type="match status" value="1"/>
</dbReference>
<evidence type="ECO:0000313" key="2">
    <source>
        <dbReference type="EMBL" id="PIZ36511.1"/>
    </source>
</evidence>
<gene>
    <name evidence="2" type="ORF">COY37_08390</name>
</gene>
<dbReference type="CDD" id="cd00085">
    <property type="entry name" value="HNHc"/>
    <property type="match status" value="1"/>
</dbReference>
<accession>A0A2M7T6H0</accession>
<organism evidence="2 3">
    <name type="scientific">Candidatus Aquicultor secundus</name>
    <dbReference type="NCBI Taxonomy" id="1973895"/>
    <lineage>
        <taxon>Bacteria</taxon>
        <taxon>Bacillati</taxon>
        <taxon>Actinomycetota</taxon>
        <taxon>Candidatus Aquicultoria</taxon>
        <taxon>Candidatus Aquicultorales</taxon>
        <taxon>Candidatus Aquicultoraceae</taxon>
        <taxon>Candidatus Aquicultor</taxon>
    </lineage>
</organism>